<keyword evidence="4 5" id="KW-0472">Membrane</keyword>
<comment type="subcellular location">
    <subcellularLocation>
        <location evidence="1">Membrane</location>
    </subcellularLocation>
</comment>
<evidence type="ECO:0000256" key="3">
    <source>
        <dbReference type="ARBA" id="ARBA00022989"/>
    </source>
</evidence>
<dbReference type="InParanoid" id="A0A330L8B0"/>
<evidence type="ECO:0000313" key="7">
    <source>
        <dbReference type="EMBL" id="SPP66101.1"/>
    </source>
</evidence>
<evidence type="ECO:0000256" key="5">
    <source>
        <dbReference type="SAM" id="Phobius"/>
    </source>
</evidence>
<organism evidence="7 8">
    <name type="scientific">Nitrospira lenta</name>
    <dbReference type="NCBI Taxonomy" id="1436998"/>
    <lineage>
        <taxon>Bacteria</taxon>
        <taxon>Pseudomonadati</taxon>
        <taxon>Nitrospirota</taxon>
        <taxon>Nitrospiria</taxon>
        <taxon>Nitrospirales</taxon>
        <taxon>Nitrospiraceae</taxon>
        <taxon>Nitrospira</taxon>
    </lineage>
</organism>
<dbReference type="AlphaFoldDB" id="A0A330L8B0"/>
<dbReference type="GO" id="GO:0016020">
    <property type="term" value="C:membrane"/>
    <property type="evidence" value="ECO:0007669"/>
    <property type="project" value="UniProtKB-SubCell"/>
</dbReference>
<feature type="transmembrane region" description="Helical" evidence="5">
    <location>
        <begin position="61"/>
        <end position="78"/>
    </location>
</feature>
<dbReference type="OrthoDB" id="9806370at2"/>
<proteinExistence type="predicted"/>
<sequence>MMESRASLWISRIGLTLEWVALGVWVGGLVILVTAVIPAVFNTFGGQDSGGFFLTRTFEGFNRAVLVAIVVMVAGMGWRRWVQHPVMAPTTFEMVLLGVMVLVAGIIIGVLHPQAARLQAEAFAIKDDTARKAALGAFFKLHMPVRALYMVNLCLGIVLMGVRVNHTLHTWRVSKGQA</sequence>
<feature type="transmembrane region" description="Helical" evidence="5">
    <location>
        <begin position="20"/>
        <end position="41"/>
    </location>
</feature>
<reference evidence="8" key="1">
    <citation type="submission" date="2018-04" db="EMBL/GenBank/DDBJ databases">
        <authorList>
            <person name="Lucker S."/>
            <person name="Sakoula D."/>
        </authorList>
    </citation>
    <scope>NUCLEOTIDE SEQUENCE [LARGE SCALE GENOMIC DNA]</scope>
</reference>
<feature type="transmembrane region" description="Helical" evidence="5">
    <location>
        <begin position="147"/>
        <end position="165"/>
    </location>
</feature>
<feature type="transmembrane region" description="Helical" evidence="5">
    <location>
        <begin position="90"/>
        <end position="111"/>
    </location>
</feature>
<evidence type="ECO:0000256" key="1">
    <source>
        <dbReference type="ARBA" id="ARBA00004370"/>
    </source>
</evidence>
<dbReference type="Pfam" id="PF13664">
    <property type="entry name" value="DUF4149"/>
    <property type="match status" value="1"/>
</dbReference>
<name>A0A330L8B0_9BACT</name>
<dbReference type="RefSeq" id="WP_121990312.1">
    <property type="nucleotide sequence ID" value="NZ_OUNR01000018.1"/>
</dbReference>
<dbReference type="InterPro" id="IPR025423">
    <property type="entry name" value="TMEM205-like"/>
</dbReference>
<evidence type="ECO:0000259" key="6">
    <source>
        <dbReference type="Pfam" id="PF13664"/>
    </source>
</evidence>
<dbReference type="Proteomes" id="UP000248168">
    <property type="component" value="Unassembled WGS sequence"/>
</dbReference>
<accession>A0A330L8B0</accession>
<evidence type="ECO:0000256" key="2">
    <source>
        <dbReference type="ARBA" id="ARBA00022692"/>
    </source>
</evidence>
<gene>
    <name evidence="7" type="ORF">NITLEN_50141</name>
</gene>
<feature type="domain" description="TMEM205-like" evidence="6">
    <location>
        <begin position="21"/>
        <end position="122"/>
    </location>
</feature>
<evidence type="ECO:0000256" key="4">
    <source>
        <dbReference type="ARBA" id="ARBA00023136"/>
    </source>
</evidence>
<keyword evidence="3 5" id="KW-1133">Transmembrane helix</keyword>
<keyword evidence="2 5" id="KW-0812">Transmembrane</keyword>
<evidence type="ECO:0000313" key="8">
    <source>
        <dbReference type="Proteomes" id="UP000248168"/>
    </source>
</evidence>
<dbReference type="EMBL" id="OUNR01000018">
    <property type="protein sequence ID" value="SPP66101.1"/>
    <property type="molecule type" value="Genomic_DNA"/>
</dbReference>
<keyword evidence="8" id="KW-1185">Reference proteome</keyword>
<protein>
    <recommendedName>
        <fullName evidence="6">TMEM205-like domain-containing protein</fullName>
    </recommendedName>
</protein>